<dbReference type="GO" id="GO:0005615">
    <property type="term" value="C:extracellular space"/>
    <property type="evidence" value="ECO:0007669"/>
    <property type="project" value="UniProtKB-KW"/>
</dbReference>
<reference evidence="8 9" key="1">
    <citation type="submission" date="2021-06" db="EMBL/GenBank/DDBJ databases">
        <title>Chromosome-level genome assembly of the red-tail catfish (Hemibagrus wyckioides).</title>
        <authorList>
            <person name="Shao F."/>
        </authorList>
    </citation>
    <scope>NUCLEOTIDE SEQUENCE [LARGE SCALE GENOMIC DNA]</scope>
    <source>
        <strain evidence="8">EC202008001</strain>
        <tissue evidence="8">Blood</tissue>
    </source>
</reference>
<evidence type="ECO:0000256" key="2">
    <source>
        <dbReference type="ARBA" id="ARBA00008670"/>
    </source>
</evidence>
<dbReference type="PANTHER" id="PTHR11471">
    <property type="entry name" value="TUMOR NECROSIS FACTOR FAMILY MEMBER"/>
    <property type="match status" value="1"/>
</dbReference>
<keyword evidence="9" id="KW-1185">Reference proteome</keyword>
<comment type="similarity">
    <text evidence="2">Belongs to the tumor necrosis factor family.</text>
</comment>
<dbReference type="InterPro" id="IPR006052">
    <property type="entry name" value="TNF_dom"/>
</dbReference>
<dbReference type="InterPro" id="IPR008983">
    <property type="entry name" value="Tumour_necrosis_fac-like_dom"/>
</dbReference>
<evidence type="ECO:0000256" key="1">
    <source>
        <dbReference type="ARBA" id="ARBA00004370"/>
    </source>
</evidence>
<gene>
    <name evidence="8" type="ORF">KOW79_021022</name>
</gene>
<dbReference type="InterPro" id="IPR021184">
    <property type="entry name" value="TNF_CS"/>
</dbReference>
<evidence type="ECO:0000256" key="6">
    <source>
        <dbReference type="SAM" id="Phobius"/>
    </source>
</evidence>
<feature type="compositionally biased region" description="Polar residues" evidence="5">
    <location>
        <begin position="65"/>
        <end position="88"/>
    </location>
</feature>
<dbReference type="GO" id="GO:0005164">
    <property type="term" value="F:tumor necrosis factor receptor binding"/>
    <property type="evidence" value="ECO:0007669"/>
    <property type="project" value="InterPro"/>
</dbReference>
<keyword evidence="6" id="KW-0812">Transmembrane</keyword>
<dbReference type="AlphaFoldDB" id="A0A9D3N4Z1"/>
<feature type="domain" description="THD" evidence="7">
    <location>
        <begin position="98"/>
        <end position="234"/>
    </location>
</feature>
<dbReference type="Gene3D" id="2.60.120.40">
    <property type="match status" value="1"/>
</dbReference>
<dbReference type="OrthoDB" id="6116320at2759"/>
<evidence type="ECO:0000256" key="3">
    <source>
        <dbReference type="ARBA" id="ARBA00022514"/>
    </source>
</evidence>
<dbReference type="EMBL" id="JAHKSW010000026">
    <property type="protein sequence ID" value="KAG7316156.1"/>
    <property type="molecule type" value="Genomic_DNA"/>
</dbReference>
<dbReference type="GO" id="GO:0005125">
    <property type="term" value="F:cytokine activity"/>
    <property type="evidence" value="ECO:0007669"/>
    <property type="project" value="UniProtKB-KW"/>
</dbReference>
<organism evidence="8 9">
    <name type="scientific">Hemibagrus wyckioides</name>
    <dbReference type="NCBI Taxonomy" id="337641"/>
    <lineage>
        <taxon>Eukaryota</taxon>
        <taxon>Metazoa</taxon>
        <taxon>Chordata</taxon>
        <taxon>Craniata</taxon>
        <taxon>Vertebrata</taxon>
        <taxon>Euteleostomi</taxon>
        <taxon>Actinopterygii</taxon>
        <taxon>Neopterygii</taxon>
        <taxon>Teleostei</taxon>
        <taxon>Ostariophysi</taxon>
        <taxon>Siluriformes</taxon>
        <taxon>Bagridae</taxon>
        <taxon>Hemibagrus</taxon>
    </lineage>
</organism>
<keyword evidence="6" id="KW-1133">Transmembrane helix</keyword>
<comment type="caution">
    <text evidence="8">The sequence shown here is derived from an EMBL/GenBank/DDBJ whole genome shotgun (WGS) entry which is preliminary data.</text>
</comment>
<dbReference type="PANTHER" id="PTHR11471:SF56">
    <property type="entry name" value="TUMOR NECROSIS FACTOR LIGAND SUPERFAMILY MEMBER 14-LIKE"/>
    <property type="match status" value="1"/>
</dbReference>
<name>A0A9D3N4Z1_9TELE</name>
<evidence type="ECO:0000256" key="4">
    <source>
        <dbReference type="ARBA" id="ARBA00023136"/>
    </source>
</evidence>
<dbReference type="SMART" id="SM00207">
    <property type="entry name" value="TNF"/>
    <property type="match status" value="1"/>
</dbReference>
<dbReference type="PROSITE" id="PS00251">
    <property type="entry name" value="THD_1"/>
    <property type="match status" value="1"/>
</dbReference>
<evidence type="ECO:0000256" key="5">
    <source>
        <dbReference type="SAM" id="MobiDB-lite"/>
    </source>
</evidence>
<dbReference type="Proteomes" id="UP000824219">
    <property type="component" value="Linkage Group LG26"/>
</dbReference>
<feature type="transmembrane region" description="Helical" evidence="6">
    <location>
        <begin position="26"/>
        <end position="50"/>
    </location>
</feature>
<protein>
    <recommendedName>
        <fullName evidence="7">THD domain-containing protein</fullName>
    </recommendedName>
</protein>
<evidence type="ECO:0000313" key="9">
    <source>
        <dbReference type="Proteomes" id="UP000824219"/>
    </source>
</evidence>
<proteinExistence type="inferred from homology"/>
<dbReference type="GO" id="GO:0016020">
    <property type="term" value="C:membrane"/>
    <property type="evidence" value="ECO:0007669"/>
    <property type="project" value="UniProtKB-SubCell"/>
</dbReference>
<evidence type="ECO:0000313" key="8">
    <source>
        <dbReference type="EMBL" id="KAG7316156.1"/>
    </source>
</evidence>
<keyword evidence="4 6" id="KW-0472">Membrane</keyword>
<evidence type="ECO:0000259" key="7">
    <source>
        <dbReference type="PROSITE" id="PS50049"/>
    </source>
</evidence>
<dbReference type="GO" id="GO:0006955">
    <property type="term" value="P:immune response"/>
    <property type="evidence" value="ECO:0007669"/>
    <property type="project" value="InterPro"/>
</dbReference>
<keyword evidence="3" id="KW-0202">Cytokine</keyword>
<sequence>MGEVFVVDSQATATPVPPRQRTKGTYVVYSLLGLALCGVFLEGVLIYQLYNRISTQQKPEEFTQHSKQTGENNTWDDSGFNKTPQPITKSETETKTAAFLHLMHPPTSELGVIQWSENGFPAFTHNFSYRNGSLVIQREGFYYLFSKVSFTNNCNTFKHEVKLNSSRYSNVPISLMVDNRHSSLNQMKAHDRNHCSSYLGGVFLLHRKEEVFVSVDKSCLSEGSSENFFGGFMI</sequence>
<dbReference type="PROSITE" id="PS50049">
    <property type="entry name" value="THD_2"/>
    <property type="match status" value="1"/>
</dbReference>
<dbReference type="Pfam" id="PF00229">
    <property type="entry name" value="TNF"/>
    <property type="match status" value="1"/>
</dbReference>
<feature type="region of interest" description="Disordered" evidence="5">
    <location>
        <begin position="60"/>
        <end position="88"/>
    </location>
</feature>
<dbReference type="SUPFAM" id="SSF49842">
    <property type="entry name" value="TNF-like"/>
    <property type="match status" value="1"/>
</dbReference>
<comment type="subcellular location">
    <subcellularLocation>
        <location evidence="1">Membrane</location>
    </subcellularLocation>
</comment>
<accession>A0A9D3N4Z1</accession>